<evidence type="ECO:0000313" key="2">
    <source>
        <dbReference type="Proteomes" id="UP000245959"/>
    </source>
</evidence>
<dbReference type="Gene3D" id="1.25.40.10">
    <property type="entry name" value="Tetratricopeptide repeat domain"/>
    <property type="match status" value="2"/>
</dbReference>
<dbReference type="PANTHER" id="PTHR11102:SF160">
    <property type="entry name" value="ERAD-ASSOCIATED E3 UBIQUITIN-PROTEIN LIGASE COMPONENT HRD3"/>
    <property type="match status" value="1"/>
</dbReference>
<sequence>MLYQEEPEMADEQDKFQQLWERAEAGEAEAQFELAWKLGEEKTGNIPTDHIAERFWYERAAEQGHQGAMFNLAFMLSNHEGGENDIPRALELYRRCGELGDREAFFDYGVLLEKQGAPVEQVIAAYRRAETPEAWFNLALLYDYGRGVPVDHRRAVRYYQRAADAGHIEAACNLGASYHHGTGVRKDEHKAFFYIRFAAENGDELAYCGLAEGYYFGEGTRKNYRKAFEWFRRSYLQSRRAKAADWLGALYAEGKGVRRDLRKAFLWRKKAVASGDEPALFSLALMYIHGEGTEKKPDEARKLLARFLEHNPDDCDARYWLGMISPAAEALPHFDFVYRREHDPWSAWQIVRLGLKGECRFPPERFRELEKLLHLAVRKKIPGALRLLRSRRWQAEIRRKYMAETCM</sequence>
<evidence type="ECO:0000313" key="1">
    <source>
        <dbReference type="EMBL" id="PVY45517.1"/>
    </source>
</evidence>
<gene>
    <name evidence="1" type="ORF">C8D82_10288</name>
</gene>
<dbReference type="Proteomes" id="UP000245959">
    <property type="component" value="Unassembled WGS sequence"/>
</dbReference>
<organism evidence="1 2">
    <name type="scientific">Victivallis vadensis</name>
    <dbReference type="NCBI Taxonomy" id="172901"/>
    <lineage>
        <taxon>Bacteria</taxon>
        <taxon>Pseudomonadati</taxon>
        <taxon>Lentisphaerota</taxon>
        <taxon>Lentisphaeria</taxon>
        <taxon>Victivallales</taxon>
        <taxon>Victivallaceae</taxon>
        <taxon>Victivallis</taxon>
    </lineage>
</organism>
<dbReference type="AlphaFoldDB" id="A0A2U1BAG1"/>
<dbReference type="SMART" id="SM00671">
    <property type="entry name" value="SEL1"/>
    <property type="match status" value="7"/>
</dbReference>
<keyword evidence="2" id="KW-1185">Reference proteome</keyword>
<reference evidence="1 2" key="1">
    <citation type="submission" date="2018-04" db="EMBL/GenBank/DDBJ databases">
        <title>Genomic Encyclopedia of Type Strains, Phase IV (KMG-IV): sequencing the most valuable type-strain genomes for metagenomic binning, comparative biology and taxonomic classification.</title>
        <authorList>
            <person name="Goeker M."/>
        </authorList>
    </citation>
    <scope>NUCLEOTIDE SEQUENCE [LARGE SCALE GENOMIC DNA]</scope>
    <source>
        <strain evidence="1 2">DSM 14823</strain>
    </source>
</reference>
<protein>
    <submittedName>
        <fullName evidence="1">TPR repeat protein</fullName>
    </submittedName>
</protein>
<accession>A0A2U1BAG1</accession>
<dbReference type="InterPro" id="IPR050767">
    <property type="entry name" value="Sel1_AlgK"/>
</dbReference>
<dbReference type="EMBL" id="QEKH01000002">
    <property type="protein sequence ID" value="PVY45517.1"/>
    <property type="molecule type" value="Genomic_DNA"/>
</dbReference>
<dbReference type="OrthoDB" id="9792653at2"/>
<dbReference type="PANTHER" id="PTHR11102">
    <property type="entry name" value="SEL-1-LIKE PROTEIN"/>
    <property type="match status" value="1"/>
</dbReference>
<dbReference type="SUPFAM" id="SSF81901">
    <property type="entry name" value="HCP-like"/>
    <property type="match status" value="2"/>
</dbReference>
<dbReference type="InterPro" id="IPR006597">
    <property type="entry name" value="Sel1-like"/>
</dbReference>
<proteinExistence type="predicted"/>
<name>A0A2U1BAG1_9BACT</name>
<comment type="caution">
    <text evidence="1">The sequence shown here is derived from an EMBL/GenBank/DDBJ whole genome shotgun (WGS) entry which is preliminary data.</text>
</comment>
<dbReference type="Pfam" id="PF08238">
    <property type="entry name" value="Sel1"/>
    <property type="match status" value="7"/>
</dbReference>
<dbReference type="InterPro" id="IPR011990">
    <property type="entry name" value="TPR-like_helical_dom_sf"/>
</dbReference>